<keyword evidence="3" id="KW-1185">Reference proteome</keyword>
<name>A0A8X6EZ96_TRICU</name>
<protein>
    <submittedName>
        <fullName evidence="2">Uncharacterized protein</fullName>
    </submittedName>
</protein>
<accession>A0A8X6EZ96</accession>
<proteinExistence type="predicted"/>
<dbReference type="OrthoDB" id="6426647at2759"/>
<sequence length="209" mass="22737">MPHTTSNEVVSPSLGAIATIDVWDDPRSLRTFSTFHQSNGKNNKTCAETSFHTSPKANHTNDSQQNGNVEEVKANGINHLNNGSENGNGSLSPLTDSISRNNLVVPFPKPKTSPKFGKLVKPVVTPPLKLNQKLKVDHSSSNDSFDGTQKDSNPLSSFGSILNNGIKKADTEQVTPLTNFLQSTFNETNGNEQGVLKVSKFLFFLLRCL</sequence>
<evidence type="ECO:0000313" key="3">
    <source>
        <dbReference type="Proteomes" id="UP000887116"/>
    </source>
</evidence>
<comment type="caution">
    <text evidence="2">The sequence shown here is derived from an EMBL/GenBank/DDBJ whole genome shotgun (WGS) entry which is preliminary data.</text>
</comment>
<feature type="compositionally biased region" description="Polar residues" evidence="1">
    <location>
        <begin position="141"/>
        <end position="156"/>
    </location>
</feature>
<organism evidence="2 3">
    <name type="scientific">Trichonephila clavata</name>
    <name type="common">Joro spider</name>
    <name type="synonym">Nephila clavata</name>
    <dbReference type="NCBI Taxonomy" id="2740835"/>
    <lineage>
        <taxon>Eukaryota</taxon>
        <taxon>Metazoa</taxon>
        <taxon>Ecdysozoa</taxon>
        <taxon>Arthropoda</taxon>
        <taxon>Chelicerata</taxon>
        <taxon>Arachnida</taxon>
        <taxon>Araneae</taxon>
        <taxon>Araneomorphae</taxon>
        <taxon>Entelegynae</taxon>
        <taxon>Araneoidea</taxon>
        <taxon>Nephilidae</taxon>
        <taxon>Trichonephila</taxon>
    </lineage>
</organism>
<dbReference type="AlphaFoldDB" id="A0A8X6EZ96"/>
<dbReference type="Proteomes" id="UP000887116">
    <property type="component" value="Unassembled WGS sequence"/>
</dbReference>
<evidence type="ECO:0000313" key="2">
    <source>
        <dbReference type="EMBL" id="GFQ65512.1"/>
    </source>
</evidence>
<dbReference type="EMBL" id="BMAO01020186">
    <property type="protein sequence ID" value="GFQ65512.1"/>
    <property type="molecule type" value="Genomic_DNA"/>
</dbReference>
<reference evidence="2" key="1">
    <citation type="submission" date="2020-07" db="EMBL/GenBank/DDBJ databases">
        <title>Multicomponent nature underlies the extraordinary mechanical properties of spider dragline silk.</title>
        <authorList>
            <person name="Kono N."/>
            <person name="Nakamura H."/>
            <person name="Mori M."/>
            <person name="Yoshida Y."/>
            <person name="Ohtoshi R."/>
            <person name="Malay A.D."/>
            <person name="Moran D.A.P."/>
            <person name="Tomita M."/>
            <person name="Numata K."/>
            <person name="Arakawa K."/>
        </authorList>
    </citation>
    <scope>NUCLEOTIDE SEQUENCE</scope>
</reference>
<evidence type="ECO:0000256" key="1">
    <source>
        <dbReference type="SAM" id="MobiDB-lite"/>
    </source>
</evidence>
<feature type="region of interest" description="Disordered" evidence="1">
    <location>
        <begin position="132"/>
        <end position="156"/>
    </location>
</feature>
<gene>
    <name evidence="2" type="primary">AVEN_32112_1</name>
    <name evidence="2" type="ORF">TNCT_528991</name>
</gene>